<dbReference type="GO" id="GO:0016020">
    <property type="term" value="C:membrane"/>
    <property type="evidence" value="ECO:0007669"/>
    <property type="project" value="InterPro"/>
</dbReference>
<keyword evidence="5" id="KW-1185">Reference proteome</keyword>
<dbReference type="SUPFAM" id="SSF53062">
    <property type="entry name" value="PTS system fructose IIA component-like"/>
    <property type="match status" value="1"/>
</dbReference>
<dbReference type="Proteomes" id="UP000183015">
    <property type="component" value="Unassembled WGS sequence"/>
</dbReference>
<evidence type="ECO:0000256" key="2">
    <source>
        <dbReference type="SAM" id="MobiDB-lite"/>
    </source>
</evidence>
<feature type="region of interest" description="Disordered" evidence="2">
    <location>
        <begin position="1"/>
        <end position="25"/>
    </location>
</feature>
<keyword evidence="1" id="KW-0808">Transferase</keyword>
<keyword evidence="4" id="KW-0418">Kinase</keyword>
<evidence type="ECO:0000259" key="3">
    <source>
        <dbReference type="Pfam" id="PF03610"/>
    </source>
</evidence>
<evidence type="ECO:0000313" key="4">
    <source>
        <dbReference type="EMBL" id="SEL93703.1"/>
    </source>
</evidence>
<dbReference type="GO" id="GO:0016301">
    <property type="term" value="F:kinase activity"/>
    <property type="evidence" value="ECO:0007669"/>
    <property type="project" value="UniProtKB-KW"/>
</dbReference>
<dbReference type="Gene3D" id="3.40.50.510">
    <property type="entry name" value="Phosphotransferase system, mannose-type IIA component"/>
    <property type="match status" value="1"/>
</dbReference>
<dbReference type="InterPro" id="IPR036662">
    <property type="entry name" value="PTS_EIIA_man-typ_sf"/>
</dbReference>
<evidence type="ECO:0000256" key="1">
    <source>
        <dbReference type="ARBA" id="ARBA00022679"/>
    </source>
</evidence>
<protein>
    <submittedName>
        <fullName evidence="4">PTS-EIIA-like component DhaM of the dihydroxyacetone kinase DhaKLM complex</fullName>
    </submittedName>
</protein>
<dbReference type="GO" id="GO:0009401">
    <property type="term" value="P:phosphoenolpyruvate-dependent sugar phosphotransferase system"/>
    <property type="evidence" value="ECO:0007669"/>
    <property type="project" value="InterPro"/>
</dbReference>
<dbReference type="AlphaFoldDB" id="A0A1H7U9K1"/>
<dbReference type="InterPro" id="IPR004701">
    <property type="entry name" value="PTS_EIIA_man-typ"/>
</dbReference>
<reference evidence="5" key="1">
    <citation type="submission" date="2016-10" db="EMBL/GenBank/DDBJ databases">
        <authorList>
            <person name="Varghese N."/>
        </authorList>
    </citation>
    <scope>NUCLEOTIDE SEQUENCE [LARGE SCALE GENOMIC DNA]</scope>
    <source>
        <strain evidence="5">DSM 45096 / BCRC 16803 / CGMCC 4.1857 / CIP 109030 / JCM 12277 / KCTC 19219 / NBRC 100920 / 33214</strain>
    </source>
</reference>
<dbReference type="eggNOG" id="COG3412">
    <property type="taxonomic scope" value="Bacteria"/>
</dbReference>
<accession>A0A1H7U9K1</accession>
<sequence length="173" mass="17767">MSEDGKADVVPLRPPGGEGDGATGRAPLRVLTLPERDRVGIVLVCRSRALAQATLDECVRLLPGADPSPVAAVGTAPEGVVAAARQVDQGIGVAVLCDLPETARSVLELLDRAEELALPFPIRFCDAPLVEGAVPAVATATAGGDLAAVAEAAEDAYRVRKTPPHHPPHLLGN</sequence>
<dbReference type="RefSeq" id="WP_342342538.1">
    <property type="nucleotide sequence ID" value="NZ_BBPN01000019.1"/>
</dbReference>
<gene>
    <name evidence="4" type="ORF">SAMN05414137_115160</name>
</gene>
<dbReference type="STRING" id="235985.SAMN05414137_115160"/>
<evidence type="ECO:0000313" key="5">
    <source>
        <dbReference type="Proteomes" id="UP000183015"/>
    </source>
</evidence>
<name>A0A1H7U9K1_STRJI</name>
<feature type="domain" description="PTS EIIA type-4" evidence="3">
    <location>
        <begin position="41"/>
        <end position="149"/>
    </location>
</feature>
<organism evidence="4 5">
    <name type="scientific">Streptacidiphilus jiangxiensis</name>
    <dbReference type="NCBI Taxonomy" id="235985"/>
    <lineage>
        <taxon>Bacteria</taxon>
        <taxon>Bacillati</taxon>
        <taxon>Actinomycetota</taxon>
        <taxon>Actinomycetes</taxon>
        <taxon>Kitasatosporales</taxon>
        <taxon>Streptomycetaceae</taxon>
        <taxon>Streptacidiphilus</taxon>
    </lineage>
</organism>
<proteinExistence type="predicted"/>
<dbReference type="EMBL" id="FOAZ01000015">
    <property type="protein sequence ID" value="SEL93703.1"/>
    <property type="molecule type" value="Genomic_DNA"/>
</dbReference>
<dbReference type="Pfam" id="PF03610">
    <property type="entry name" value="EIIA-man"/>
    <property type="match status" value="1"/>
</dbReference>